<dbReference type="RefSeq" id="WP_228346185.1">
    <property type="nucleotide sequence ID" value="NZ_CP046056.1"/>
</dbReference>
<dbReference type="KEGG" id="vcw:GJQ55_03745"/>
<evidence type="ECO:0000256" key="1">
    <source>
        <dbReference type="SAM" id="MobiDB-lite"/>
    </source>
</evidence>
<dbReference type="Gene3D" id="3.10.450.240">
    <property type="match status" value="1"/>
</dbReference>
<evidence type="ECO:0000256" key="2">
    <source>
        <dbReference type="SAM" id="Phobius"/>
    </source>
</evidence>
<feature type="domain" description="Tim44-like" evidence="4">
    <location>
        <begin position="148"/>
        <end position="279"/>
    </location>
</feature>
<dbReference type="AlphaFoldDB" id="A0A9X7YN39"/>
<keyword evidence="2" id="KW-0812">Transmembrane</keyword>
<gene>
    <name evidence="5" type="ORF">GJQ55_03745</name>
</gene>
<accession>A0A9X7YN39</accession>
<evidence type="ECO:0000313" key="5">
    <source>
        <dbReference type="EMBL" id="QQD23653.1"/>
    </source>
</evidence>
<name>A0A9X7YN39_9GAMM</name>
<feature type="chain" id="PRO_5040729644" evidence="3">
    <location>
        <begin position="21"/>
        <end position="280"/>
    </location>
</feature>
<organism evidence="5 6">
    <name type="scientific">Venatoribacter cucullus</name>
    <dbReference type="NCBI Taxonomy" id="2661630"/>
    <lineage>
        <taxon>Bacteria</taxon>
        <taxon>Pseudomonadati</taxon>
        <taxon>Pseudomonadota</taxon>
        <taxon>Gammaproteobacteria</taxon>
        <taxon>Oceanospirillales</taxon>
        <taxon>Oceanospirillaceae</taxon>
        <taxon>Venatoribacter</taxon>
    </lineage>
</organism>
<keyword evidence="2" id="KW-1133">Transmembrane helix</keyword>
<dbReference type="PANTHER" id="PTHR41542">
    <property type="entry name" value="BLL5807 PROTEIN"/>
    <property type="match status" value="1"/>
</dbReference>
<dbReference type="PANTHER" id="PTHR41542:SF1">
    <property type="entry name" value="BLL5807 PROTEIN"/>
    <property type="match status" value="1"/>
</dbReference>
<evidence type="ECO:0000313" key="6">
    <source>
        <dbReference type="Proteomes" id="UP000596074"/>
    </source>
</evidence>
<evidence type="ECO:0000256" key="3">
    <source>
        <dbReference type="SAM" id="SignalP"/>
    </source>
</evidence>
<dbReference type="SUPFAM" id="SSF54427">
    <property type="entry name" value="NTF2-like"/>
    <property type="match status" value="1"/>
</dbReference>
<dbReference type="EMBL" id="CP046056">
    <property type="protein sequence ID" value="QQD23653.1"/>
    <property type="molecule type" value="Genomic_DNA"/>
</dbReference>
<feature type="transmembrane region" description="Helical" evidence="2">
    <location>
        <begin position="91"/>
        <end position="110"/>
    </location>
</feature>
<dbReference type="InterPro" id="IPR007379">
    <property type="entry name" value="Tim44-like_dom"/>
</dbReference>
<sequence length="280" mass="29588">MKAFWTLFSVLILTFGIAHQADAKRFGGGGFGKSKAVPTQQRQAPQKQDQAQQATPAAGAAGKGMLGGLMGGLLAGGIFAYLLGSGAFEGIQFMDILLIALVGFVLFKLLRRRAPQPAAAYAPGAQSPAQPQQRQAFDMGSIGDSAAAAPASTAVIDLPAGFDQQAFIEGALEHYRAVQSAWNSGNLDVIAEYVKPELFAQLANQRQQMDSAPQTDIIDLNAEIVAAGTQGNSAEISLLFRGLARDAGEQSEDAVFDVWHLERDLSKDNAPWLIAGIEAE</sequence>
<evidence type="ECO:0000259" key="4">
    <source>
        <dbReference type="SMART" id="SM00978"/>
    </source>
</evidence>
<keyword evidence="6" id="KW-1185">Reference proteome</keyword>
<feature type="compositionally biased region" description="Low complexity" evidence="1">
    <location>
        <begin position="39"/>
        <end position="56"/>
    </location>
</feature>
<proteinExistence type="predicted"/>
<feature type="signal peptide" evidence="3">
    <location>
        <begin position="1"/>
        <end position="20"/>
    </location>
</feature>
<reference evidence="5 6" key="1">
    <citation type="submission" date="2019-11" db="EMBL/GenBank/DDBJ databases">
        <title>Venatorbacter sp. nov. a predator of Campylobacter and other Gram-negative bacteria.</title>
        <authorList>
            <person name="Saeedi A."/>
            <person name="Cummings N.J."/>
            <person name="Connerton I.F."/>
            <person name="Connerton P.L."/>
        </authorList>
    </citation>
    <scope>NUCLEOTIDE SEQUENCE [LARGE SCALE GENOMIC DNA]</scope>
    <source>
        <strain evidence="5">XL5</strain>
    </source>
</reference>
<keyword evidence="2" id="KW-0472">Membrane</keyword>
<feature type="region of interest" description="Disordered" evidence="1">
    <location>
        <begin position="32"/>
        <end position="56"/>
    </location>
</feature>
<dbReference type="SMART" id="SM00978">
    <property type="entry name" value="Tim44"/>
    <property type="match status" value="1"/>
</dbReference>
<dbReference type="Pfam" id="PF04280">
    <property type="entry name" value="Tim44"/>
    <property type="match status" value="1"/>
</dbReference>
<feature type="transmembrane region" description="Helical" evidence="2">
    <location>
        <begin position="65"/>
        <end position="84"/>
    </location>
</feature>
<protein>
    <submittedName>
        <fullName evidence="5">Tim44 domain-containing protein</fullName>
    </submittedName>
</protein>
<dbReference type="InterPro" id="IPR032710">
    <property type="entry name" value="NTF2-like_dom_sf"/>
</dbReference>
<dbReference type="Proteomes" id="UP000596074">
    <property type="component" value="Chromosome"/>
</dbReference>
<keyword evidence="3" id="KW-0732">Signal</keyword>